<accession>A0A086ZWF2</accession>
<feature type="transmembrane region" description="Helical" evidence="2">
    <location>
        <begin position="123"/>
        <end position="141"/>
    </location>
</feature>
<dbReference type="RefSeq" id="WP_152600500.1">
    <property type="nucleotide sequence ID" value="NZ_JDUU01000007.1"/>
</dbReference>
<keyword evidence="4" id="KW-1185">Reference proteome</keyword>
<evidence type="ECO:0000313" key="4">
    <source>
        <dbReference type="Proteomes" id="UP000029108"/>
    </source>
</evidence>
<gene>
    <name evidence="3" type="ORF">BBIA_2361</name>
</gene>
<dbReference type="AlphaFoldDB" id="A0A086ZWF2"/>
<evidence type="ECO:0000313" key="3">
    <source>
        <dbReference type="EMBL" id="KFI50852.1"/>
    </source>
</evidence>
<feature type="compositionally biased region" description="Low complexity" evidence="1">
    <location>
        <begin position="225"/>
        <end position="243"/>
    </location>
</feature>
<dbReference type="EMBL" id="JGYN01000012">
    <property type="protein sequence ID" value="KFI50852.1"/>
    <property type="molecule type" value="Genomic_DNA"/>
</dbReference>
<reference evidence="3 4" key="1">
    <citation type="submission" date="2014-03" db="EMBL/GenBank/DDBJ databases">
        <title>Genomics of Bifidobacteria.</title>
        <authorList>
            <person name="Ventura M."/>
            <person name="Milani C."/>
            <person name="Lugli G.A."/>
        </authorList>
    </citation>
    <scope>NUCLEOTIDE SEQUENCE [LARGE SCALE GENOMIC DNA]</scope>
    <source>
        <strain evidence="3 4">DSM 23969</strain>
    </source>
</reference>
<keyword evidence="2" id="KW-0472">Membrane</keyword>
<proteinExistence type="predicted"/>
<dbReference type="STRING" id="1437608.GCA_000771645_02364"/>
<name>A0A086ZWF2_9BIFI</name>
<keyword evidence="2" id="KW-0812">Transmembrane</keyword>
<feature type="transmembrane region" description="Helical" evidence="2">
    <location>
        <begin position="60"/>
        <end position="77"/>
    </location>
</feature>
<comment type="caution">
    <text evidence="3">The sequence shown here is derived from an EMBL/GenBank/DDBJ whole genome shotgun (WGS) entry which is preliminary data.</text>
</comment>
<keyword evidence="2" id="KW-1133">Transmembrane helix</keyword>
<feature type="transmembrane region" description="Helical" evidence="2">
    <location>
        <begin position="153"/>
        <end position="173"/>
    </location>
</feature>
<sequence>MWWFKKKYKKTEDLYTKYFQPIMDKDVSNFSQSSNDDGNSRKVSCAVKLNNSRPKICRRMLGVVFALVGLAITIWAAHEGLLFGGEPKVDPASMCVFLLDCVALICFAASLMLLLWRLVPLRYLIIPLPLSMGVIAVLAALRTRNLDWDKTIVYMGLCFFVIKLAADSIVDLLKVRDAHAKQEKDERKRAEGIGAEFHVSGGIAAPSSSNVEVSLTGKIDSQTGSAGTHAVTSHSSSANNSTTKPASGIALDGVGANNAVTSDANSAAGVTHVHMSNAVNDHDLKSAVDSKALGTEDMSSVSASSRIGTDIPQILPIDGNGTGSSSKKLADGNSLLRKLTTLTADDVDKAVSVGLRLAVACFLLVMVTNYPEVATDVAAGLESIFKG</sequence>
<evidence type="ECO:0000256" key="1">
    <source>
        <dbReference type="SAM" id="MobiDB-lite"/>
    </source>
</evidence>
<evidence type="ECO:0000256" key="2">
    <source>
        <dbReference type="SAM" id="Phobius"/>
    </source>
</evidence>
<feature type="region of interest" description="Disordered" evidence="1">
    <location>
        <begin position="222"/>
        <end position="244"/>
    </location>
</feature>
<protein>
    <submittedName>
        <fullName evidence="3">Uncharacterized protein</fullName>
    </submittedName>
</protein>
<dbReference type="Proteomes" id="UP000029108">
    <property type="component" value="Unassembled WGS sequence"/>
</dbReference>
<feature type="transmembrane region" description="Helical" evidence="2">
    <location>
        <begin position="97"/>
        <end position="116"/>
    </location>
</feature>
<organism evidence="3 4">
    <name type="scientific">Bifidobacterium biavatii DSM 23969</name>
    <dbReference type="NCBI Taxonomy" id="1437608"/>
    <lineage>
        <taxon>Bacteria</taxon>
        <taxon>Bacillati</taxon>
        <taxon>Actinomycetota</taxon>
        <taxon>Actinomycetes</taxon>
        <taxon>Bifidobacteriales</taxon>
        <taxon>Bifidobacteriaceae</taxon>
        <taxon>Bifidobacterium</taxon>
    </lineage>
</organism>